<dbReference type="InterPro" id="IPR011006">
    <property type="entry name" value="CheY-like_superfamily"/>
</dbReference>
<dbReference type="RefSeq" id="WP_013926734.1">
    <property type="nucleotide sequence ID" value="NC_015703.1"/>
</dbReference>
<dbReference type="Gene3D" id="3.40.50.2300">
    <property type="match status" value="1"/>
</dbReference>
<dbReference type="Pfam" id="PF00072">
    <property type="entry name" value="Response_reg"/>
    <property type="match status" value="1"/>
</dbReference>
<dbReference type="SUPFAM" id="SSF52172">
    <property type="entry name" value="CheY-like"/>
    <property type="match status" value="1"/>
</dbReference>
<sequence>MKYIHVLLAEDNEGDILLTTEALEEHNMINTISVVKNGQEALDFVFQKGAYRHVKLPDLILLDINLPLKSGHEVLQVIKYDPVVKHIPVIVLSTSSSEKDIKTAYAHYANCYITKPVDINQFMDAITCIEHFWLDVVSLSK</sequence>
<dbReference type="GO" id="GO:0000160">
    <property type="term" value="P:phosphorelay signal transduction system"/>
    <property type="evidence" value="ECO:0007669"/>
    <property type="project" value="InterPro"/>
</dbReference>
<dbReference type="Proteomes" id="UP000000493">
    <property type="component" value="Chromosome"/>
</dbReference>
<dbReference type="EMBL" id="CP002859">
    <property type="protein sequence ID" value="AEI47415.1"/>
    <property type="molecule type" value="Genomic_DNA"/>
</dbReference>
<accession>A0A7U3ZHP7</accession>
<dbReference type="CDD" id="cd17557">
    <property type="entry name" value="REC_Rcp-like"/>
    <property type="match status" value="1"/>
</dbReference>
<feature type="domain" description="Response regulatory" evidence="2">
    <location>
        <begin position="5"/>
        <end position="130"/>
    </location>
</feature>
<dbReference type="PROSITE" id="PS50110">
    <property type="entry name" value="RESPONSE_REGULATORY"/>
    <property type="match status" value="1"/>
</dbReference>
<reference evidence="4" key="1">
    <citation type="submission" date="2011-06" db="EMBL/GenBank/DDBJ databases">
        <title>The complete genome of chromosome of Runella slithyformis DSM 19594.</title>
        <authorList>
            <consortium name="US DOE Joint Genome Institute (JGI-PGF)"/>
            <person name="Lucas S."/>
            <person name="Han J."/>
            <person name="Lapidus A."/>
            <person name="Bruce D."/>
            <person name="Goodwin L."/>
            <person name="Pitluck S."/>
            <person name="Peters L."/>
            <person name="Kyrpides N."/>
            <person name="Mavromatis K."/>
            <person name="Ivanova N."/>
            <person name="Ovchinnikova G."/>
            <person name="Zhang X."/>
            <person name="Misra M."/>
            <person name="Detter J.C."/>
            <person name="Tapia R."/>
            <person name="Han C."/>
            <person name="Land M."/>
            <person name="Hauser L."/>
            <person name="Markowitz V."/>
            <person name="Cheng J.-F."/>
            <person name="Hugenholtz P."/>
            <person name="Woyke T."/>
            <person name="Wu D."/>
            <person name="Tindall B."/>
            <person name="Faehrich R."/>
            <person name="Brambilla E."/>
            <person name="Klenk H.-P."/>
            <person name="Eisen J.A."/>
        </authorList>
    </citation>
    <scope>NUCLEOTIDE SEQUENCE [LARGE SCALE GENOMIC DNA]</scope>
    <source>
        <strain evidence="4">ATCC 29530 / DSM 19594 / LMG 11500 / NCIMB 11436 / LSU 4</strain>
    </source>
</reference>
<evidence type="ECO:0000313" key="4">
    <source>
        <dbReference type="Proteomes" id="UP000000493"/>
    </source>
</evidence>
<dbReference type="PANTHER" id="PTHR44520:SF2">
    <property type="entry name" value="RESPONSE REGULATOR RCP1"/>
    <property type="match status" value="1"/>
</dbReference>
<dbReference type="KEGG" id="rsi:Runsl_0984"/>
<dbReference type="InterPro" id="IPR052893">
    <property type="entry name" value="TCS_response_regulator"/>
</dbReference>
<organism evidence="3 4">
    <name type="scientific">Runella slithyformis (strain ATCC 29530 / DSM 19594 / LMG 11500 / NCIMB 11436 / LSU 4)</name>
    <dbReference type="NCBI Taxonomy" id="761193"/>
    <lineage>
        <taxon>Bacteria</taxon>
        <taxon>Pseudomonadati</taxon>
        <taxon>Bacteroidota</taxon>
        <taxon>Cytophagia</taxon>
        <taxon>Cytophagales</taxon>
        <taxon>Spirosomataceae</taxon>
        <taxon>Runella</taxon>
    </lineage>
</organism>
<evidence type="ECO:0000259" key="2">
    <source>
        <dbReference type="PROSITE" id="PS50110"/>
    </source>
</evidence>
<evidence type="ECO:0000313" key="3">
    <source>
        <dbReference type="EMBL" id="AEI47415.1"/>
    </source>
</evidence>
<feature type="modified residue" description="4-aspartylphosphate" evidence="1">
    <location>
        <position position="63"/>
    </location>
</feature>
<dbReference type="InterPro" id="IPR001789">
    <property type="entry name" value="Sig_transdc_resp-reg_receiver"/>
</dbReference>
<gene>
    <name evidence="3" type="ordered locus">Runsl_0984</name>
</gene>
<keyword evidence="1" id="KW-0597">Phosphoprotein</keyword>
<evidence type="ECO:0000256" key="1">
    <source>
        <dbReference type="PROSITE-ProRule" id="PRU00169"/>
    </source>
</evidence>
<protein>
    <submittedName>
        <fullName evidence="3">Response regulator receiver protein</fullName>
    </submittedName>
</protein>
<reference evidence="3 4" key="2">
    <citation type="journal article" date="2012" name="Stand. Genomic Sci.">
        <title>Complete genome sequence of the aquatic bacterium Runella slithyformis type strain (LSU 4(T)).</title>
        <authorList>
            <person name="Copeland A."/>
            <person name="Zhang X."/>
            <person name="Misra M."/>
            <person name="Lapidus A."/>
            <person name="Nolan M."/>
            <person name="Lucas S."/>
            <person name="Deshpande S."/>
            <person name="Cheng J.F."/>
            <person name="Tapia R."/>
            <person name="Goodwin L.A."/>
            <person name="Pitluck S."/>
            <person name="Liolios K."/>
            <person name="Pagani I."/>
            <person name="Ivanova N."/>
            <person name="Mikhailova N."/>
            <person name="Pati A."/>
            <person name="Chen A."/>
            <person name="Palaniappan K."/>
            <person name="Land M."/>
            <person name="Hauser L."/>
            <person name="Pan C."/>
            <person name="Jeffries C.D."/>
            <person name="Detter J.C."/>
            <person name="Brambilla E.M."/>
            <person name="Rohde M."/>
            <person name="Djao O.D."/>
            <person name="Goker M."/>
            <person name="Sikorski J."/>
            <person name="Tindall B.J."/>
            <person name="Woyke T."/>
            <person name="Bristow J."/>
            <person name="Eisen J.A."/>
            <person name="Markowitz V."/>
            <person name="Hugenholtz P."/>
            <person name="Kyrpides N.C."/>
            <person name="Klenk H.P."/>
            <person name="Mavromatis K."/>
        </authorList>
    </citation>
    <scope>NUCLEOTIDE SEQUENCE [LARGE SCALE GENOMIC DNA]</scope>
    <source>
        <strain evidence="4">ATCC 29530 / DSM 19594 / LMG 11500 / NCIMB 11436 / LSU 4</strain>
    </source>
</reference>
<dbReference type="PANTHER" id="PTHR44520">
    <property type="entry name" value="RESPONSE REGULATOR RCP1-RELATED"/>
    <property type="match status" value="1"/>
</dbReference>
<dbReference type="AlphaFoldDB" id="A0A7U3ZHP7"/>
<dbReference type="SMART" id="SM00448">
    <property type="entry name" value="REC"/>
    <property type="match status" value="1"/>
</dbReference>
<keyword evidence="4" id="KW-1185">Reference proteome</keyword>
<proteinExistence type="predicted"/>
<name>A0A7U3ZHP7_RUNSL</name>